<evidence type="ECO:0000313" key="2">
    <source>
        <dbReference type="EMBL" id="EIE19572.1"/>
    </source>
</evidence>
<accession>I0YMF3</accession>
<feature type="compositionally biased region" description="Basic and acidic residues" evidence="1">
    <location>
        <begin position="723"/>
        <end position="737"/>
    </location>
</feature>
<dbReference type="Proteomes" id="UP000007264">
    <property type="component" value="Unassembled WGS sequence"/>
</dbReference>
<feature type="compositionally biased region" description="Basic and acidic residues" evidence="1">
    <location>
        <begin position="1081"/>
        <end position="1091"/>
    </location>
</feature>
<evidence type="ECO:0008006" key="4">
    <source>
        <dbReference type="Google" id="ProtNLM"/>
    </source>
</evidence>
<feature type="compositionally biased region" description="Acidic residues" evidence="1">
    <location>
        <begin position="1092"/>
        <end position="1117"/>
    </location>
</feature>
<feature type="compositionally biased region" description="Basic and acidic residues" evidence="1">
    <location>
        <begin position="805"/>
        <end position="818"/>
    </location>
</feature>
<feature type="compositionally biased region" description="Acidic residues" evidence="1">
    <location>
        <begin position="1070"/>
        <end position="1080"/>
    </location>
</feature>
<feature type="compositionally biased region" description="Acidic residues" evidence="1">
    <location>
        <begin position="839"/>
        <end position="848"/>
    </location>
</feature>
<feature type="compositionally biased region" description="Basic and acidic residues" evidence="1">
    <location>
        <begin position="948"/>
        <end position="957"/>
    </location>
</feature>
<feature type="region of interest" description="Disordered" evidence="1">
    <location>
        <begin position="766"/>
        <end position="1117"/>
    </location>
</feature>
<dbReference type="EMBL" id="AGSI01000018">
    <property type="protein sequence ID" value="EIE19572.1"/>
    <property type="molecule type" value="Genomic_DNA"/>
</dbReference>
<comment type="caution">
    <text evidence="2">The sequence shown here is derived from an EMBL/GenBank/DDBJ whole genome shotgun (WGS) entry which is preliminary data.</text>
</comment>
<dbReference type="OrthoDB" id="515978at2759"/>
<dbReference type="KEGG" id="csl:COCSUDRAFT_58321"/>
<dbReference type="eggNOG" id="ENOG502T10S">
    <property type="taxonomic scope" value="Eukaryota"/>
</dbReference>
<dbReference type="STRING" id="574566.I0YMF3"/>
<dbReference type="RefSeq" id="XP_005644116.1">
    <property type="nucleotide sequence ID" value="XM_005644059.1"/>
</dbReference>
<name>I0YMF3_COCSC</name>
<reference evidence="2 3" key="1">
    <citation type="journal article" date="2012" name="Genome Biol.">
        <title>The genome of the polar eukaryotic microalga coccomyxa subellipsoidea reveals traits of cold adaptation.</title>
        <authorList>
            <person name="Blanc G."/>
            <person name="Agarkova I."/>
            <person name="Grimwood J."/>
            <person name="Kuo A."/>
            <person name="Brueggeman A."/>
            <person name="Dunigan D."/>
            <person name="Gurnon J."/>
            <person name="Ladunga I."/>
            <person name="Lindquist E."/>
            <person name="Lucas S."/>
            <person name="Pangilinan J."/>
            <person name="Proschold T."/>
            <person name="Salamov A."/>
            <person name="Schmutz J."/>
            <person name="Weeks D."/>
            <person name="Yamada T."/>
            <person name="Claverie J.M."/>
            <person name="Grigoriev I."/>
            <person name="Van Etten J."/>
            <person name="Lomsadze A."/>
            <person name="Borodovsky M."/>
        </authorList>
    </citation>
    <scope>NUCLEOTIDE SEQUENCE [LARGE SCALE GENOMIC DNA]</scope>
    <source>
        <strain evidence="2 3">C-169</strain>
    </source>
</reference>
<gene>
    <name evidence="2" type="ORF">COCSUDRAFT_58321</name>
</gene>
<evidence type="ECO:0000313" key="3">
    <source>
        <dbReference type="Proteomes" id="UP000007264"/>
    </source>
</evidence>
<protein>
    <recommendedName>
        <fullName evidence="4">Nucleotide-diphospho-sugar transferase domain-containing protein</fullName>
    </recommendedName>
</protein>
<feature type="compositionally biased region" description="Low complexity" evidence="1">
    <location>
        <begin position="820"/>
        <end position="830"/>
    </location>
</feature>
<evidence type="ECO:0000256" key="1">
    <source>
        <dbReference type="SAM" id="MobiDB-lite"/>
    </source>
</evidence>
<feature type="compositionally biased region" description="Acidic residues" evidence="1">
    <location>
        <begin position="998"/>
        <end position="1008"/>
    </location>
</feature>
<feature type="compositionally biased region" description="Basic and acidic residues" evidence="1">
    <location>
        <begin position="862"/>
        <end position="873"/>
    </location>
</feature>
<feature type="compositionally biased region" description="Basic and acidic residues" evidence="1">
    <location>
        <begin position="1013"/>
        <end position="1052"/>
    </location>
</feature>
<feature type="compositionally biased region" description="Basic and acidic residues" evidence="1">
    <location>
        <begin position="766"/>
        <end position="798"/>
    </location>
</feature>
<feature type="compositionally biased region" description="Basic and acidic residues" evidence="1">
    <location>
        <begin position="881"/>
        <end position="910"/>
    </location>
</feature>
<proteinExistence type="predicted"/>
<feature type="region of interest" description="Disordered" evidence="1">
    <location>
        <begin position="709"/>
        <end position="745"/>
    </location>
</feature>
<dbReference type="GeneID" id="17037544"/>
<keyword evidence="3" id="KW-1185">Reference proteome</keyword>
<dbReference type="AlphaFoldDB" id="I0YMF3"/>
<feature type="compositionally biased region" description="Basic and acidic residues" evidence="1">
    <location>
        <begin position="1059"/>
        <end position="1069"/>
    </location>
</feature>
<organism evidence="2 3">
    <name type="scientific">Coccomyxa subellipsoidea (strain C-169)</name>
    <name type="common">Green microalga</name>
    <dbReference type="NCBI Taxonomy" id="574566"/>
    <lineage>
        <taxon>Eukaryota</taxon>
        <taxon>Viridiplantae</taxon>
        <taxon>Chlorophyta</taxon>
        <taxon>core chlorophytes</taxon>
        <taxon>Trebouxiophyceae</taxon>
        <taxon>Trebouxiophyceae incertae sedis</taxon>
        <taxon>Coccomyxaceae</taxon>
        <taxon>Coccomyxa</taxon>
        <taxon>Coccomyxa subellipsoidea</taxon>
    </lineage>
</organism>
<sequence length="1117" mass="122252">MGLRNRNRTLAPGNRLQPLDELAGAKKASPYGGVLPPSPYARLRKCKRFLGNIQSTSTLKAALQARSHKGEVILVAFSEPELPLALNMVLNLRKLSFEHFLLLGLDEACCLHAATVISDIGCVWTSYLANGELNMFPRDGLGGERDIEKLQLLRWHMAARIVRQGLNVLTMDAEGHLSDDPYAYLKASPLQTAHLVTMTHGGWGGMTAGFVYVQNAAVNGPVAWALSETVYRALQYAEHPGFMEVKGLSSPGSLLEMLRDSSLLNDAAVSACVGRPVGWHSIWHNHWGRAKSDEHFKKIYEAHSQLAEEECHRKDRDVDLDSGLQARLGMKGGRFYDMPLRVPHESSGELPERLGGRVYPAEPGRLGREWRQLLEAEQGTPWNTTASEQLLQPVMYGRYMEYGHNGLRNGAFYVEPRPVFFAHMMGIRAALPSRAIVMKALGMWHWEVVSMLEEVGFQQGAPLAARKVLAFAPDVLPLKLDSERQVRAALIGLVQLAVLSGRVPVWPDFSCNSPWLYEEGASQKSNEKDPKRWFGADWRSDLEIVPRQPVDGAPPSRRCLVWHYYDIPCNVHGMNLMDFFFLRDDLLPPERAQPSARNTLLHNSKESGIAKFSSASDIDWLDSHMKEIGDEPIAYLGRVVNIESLGSREGLEEAVEKVQGSCLAGMFQVSMDRRRYAAVGAQADKGEVIAMEEIRALEEASPAEADRLAGPVEEAAAASVGQHADRQAGENARKAEVDLAASGADSTEAIRELDTFANLEEQINRRAEGAQKSEGLKFKQDADSRRSSEEGAEKERGSGEMQGGMKREREGEGGRETLQEAGRSAEAAGEAGREPSPEAAEEAVDEEAEQKQAEIDAIAAEEAARREAEREAAGKAAAAEAARKEAQEREAQERAAAEDKRINEAERAELDLEGSGGELLDPQQLGFHEPERDAAGVSDESAGMSDGAGDRGDDAHGQRIKAPTQEGAENRPASEDATDALGGALQRASLLKPGSSDTGEEPFTEGEGLDSGGGERERAGEQLRQRGDKEIGSRPEDAFASEERDILADEAPRLVGYRRAKDEATRESNDENIGDLEEGDKDVQEGGRKDIEEGDDKDVGEGDEMMALLDEDDARPT</sequence>